<feature type="compositionally biased region" description="Basic and acidic residues" evidence="1">
    <location>
        <begin position="14"/>
        <end position="44"/>
    </location>
</feature>
<evidence type="ECO:0000256" key="1">
    <source>
        <dbReference type="SAM" id="MobiDB-lite"/>
    </source>
</evidence>
<reference evidence="2 3" key="1">
    <citation type="journal article" date="2018" name="Front. Plant Sci.">
        <title>Red Clover (Trifolium pratense) and Zigzag Clover (T. medium) - A Picture of Genomic Similarities and Differences.</title>
        <authorList>
            <person name="Dluhosova J."/>
            <person name="Istvanek J."/>
            <person name="Nedelnik J."/>
            <person name="Repkova J."/>
        </authorList>
    </citation>
    <scope>NUCLEOTIDE SEQUENCE [LARGE SCALE GENOMIC DNA]</scope>
    <source>
        <strain evidence="3">cv. 10/8</strain>
        <tissue evidence="2">Leaf</tissue>
    </source>
</reference>
<feature type="region of interest" description="Disordered" evidence="1">
    <location>
        <begin position="14"/>
        <end position="56"/>
    </location>
</feature>
<feature type="non-terminal residue" evidence="2">
    <location>
        <position position="56"/>
    </location>
</feature>
<dbReference type="EMBL" id="LXQA010893980">
    <property type="protein sequence ID" value="MCI75920.1"/>
    <property type="molecule type" value="Genomic_DNA"/>
</dbReference>
<proteinExistence type="predicted"/>
<evidence type="ECO:0000313" key="2">
    <source>
        <dbReference type="EMBL" id="MCI75920.1"/>
    </source>
</evidence>
<dbReference type="AlphaFoldDB" id="A0A392UU96"/>
<name>A0A392UU96_9FABA</name>
<dbReference type="Proteomes" id="UP000265520">
    <property type="component" value="Unassembled WGS sequence"/>
</dbReference>
<protein>
    <submittedName>
        <fullName evidence="2">RNA-binding protein</fullName>
    </submittedName>
</protein>
<evidence type="ECO:0000313" key="3">
    <source>
        <dbReference type="Proteomes" id="UP000265520"/>
    </source>
</evidence>
<keyword evidence="3" id="KW-1185">Reference proteome</keyword>
<organism evidence="2 3">
    <name type="scientific">Trifolium medium</name>
    <dbReference type="NCBI Taxonomy" id="97028"/>
    <lineage>
        <taxon>Eukaryota</taxon>
        <taxon>Viridiplantae</taxon>
        <taxon>Streptophyta</taxon>
        <taxon>Embryophyta</taxon>
        <taxon>Tracheophyta</taxon>
        <taxon>Spermatophyta</taxon>
        <taxon>Magnoliopsida</taxon>
        <taxon>eudicotyledons</taxon>
        <taxon>Gunneridae</taxon>
        <taxon>Pentapetalae</taxon>
        <taxon>rosids</taxon>
        <taxon>fabids</taxon>
        <taxon>Fabales</taxon>
        <taxon>Fabaceae</taxon>
        <taxon>Papilionoideae</taxon>
        <taxon>50 kb inversion clade</taxon>
        <taxon>NPAAA clade</taxon>
        <taxon>Hologalegina</taxon>
        <taxon>IRL clade</taxon>
        <taxon>Trifolieae</taxon>
        <taxon>Trifolium</taxon>
    </lineage>
</organism>
<accession>A0A392UU96</accession>
<sequence>MDFDEYEYLEKTVEDLPEDKDSSKKKKSDSADIKSERTYRKRDVDDDLDGEDRRSK</sequence>
<comment type="caution">
    <text evidence="2">The sequence shown here is derived from an EMBL/GenBank/DDBJ whole genome shotgun (WGS) entry which is preliminary data.</text>
</comment>